<name>A0ABY6UKN0_BIOOC</name>
<dbReference type="EMBL" id="CABFNS010000821">
    <property type="protein sequence ID" value="VUC30591.1"/>
    <property type="molecule type" value="Genomic_DNA"/>
</dbReference>
<proteinExistence type="predicted"/>
<gene>
    <name evidence="3" type="ORF">CLO192961_LOCUS290503</name>
</gene>
<sequence length="363" mass="40842">MPSHRSQAQFQRAKWRLLILAPFWAFQLALALIIAGVFSYRLGECFRAQGKEEEEKEGLPRQLEIGYAPNKLSIRWAATSIALSSLGAICTLVEIARYMAEALTARMMLFTHAIKVVCACALLGLDVAVYVKGASNHYSLVGLGLDAVLLITGISLTIYSVRVYRRATAFEDYPHHVNAKSYGFNDEEDQDPTLHPPAKDILPTIERRVSSATNRLSFSSTRTSDSPVIMEPIKRTPSYYSHERDTQFEEYMARRRSVSLESKTDVERVKAKHMSWNSPLLEPISYEDSIQQPAGRPRAVSNPRAASWSSDHVLVAVPEEDEATRDERDRETLLGSERRSSLGDETRVSQDSGLELKPKWQKP</sequence>
<comment type="caution">
    <text evidence="3">The sequence shown here is derived from an EMBL/GenBank/DDBJ whole genome shotgun (WGS) entry which is preliminary data.</text>
</comment>
<feature type="transmembrane region" description="Helical" evidence="2">
    <location>
        <begin position="76"/>
        <end position="96"/>
    </location>
</feature>
<evidence type="ECO:0000256" key="2">
    <source>
        <dbReference type="SAM" id="Phobius"/>
    </source>
</evidence>
<feature type="transmembrane region" description="Helical" evidence="2">
    <location>
        <begin position="15"/>
        <end position="38"/>
    </location>
</feature>
<evidence type="ECO:0000313" key="4">
    <source>
        <dbReference type="Proteomes" id="UP000766486"/>
    </source>
</evidence>
<accession>A0ABY6UKN0</accession>
<organism evidence="3 4">
    <name type="scientific">Bionectria ochroleuca</name>
    <name type="common">Gliocladium roseum</name>
    <dbReference type="NCBI Taxonomy" id="29856"/>
    <lineage>
        <taxon>Eukaryota</taxon>
        <taxon>Fungi</taxon>
        <taxon>Dikarya</taxon>
        <taxon>Ascomycota</taxon>
        <taxon>Pezizomycotina</taxon>
        <taxon>Sordariomycetes</taxon>
        <taxon>Hypocreomycetidae</taxon>
        <taxon>Hypocreales</taxon>
        <taxon>Bionectriaceae</taxon>
        <taxon>Clonostachys</taxon>
    </lineage>
</organism>
<feature type="compositionally biased region" description="Basic and acidic residues" evidence="1">
    <location>
        <begin position="325"/>
        <end position="363"/>
    </location>
</feature>
<feature type="transmembrane region" description="Helical" evidence="2">
    <location>
        <begin position="108"/>
        <end position="131"/>
    </location>
</feature>
<protein>
    <recommendedName>
        <fullName evidence="5">TRP C-terminal domain-containing protein</fullName>
    </recommendedName>
</protein>
<evidence type="ECO:0000256" key="1">
    <source>
        <dbReference type="SAM" id="MobiDB-lite"/>
    </source>
</evidence>
<keyword evidence="4" id="KW-1185">Reference proteome</keyword>
<evidence type="ECO:0000313" key="3">
    <source>
        <dbReference type="EMBL" id="VUC30591.1"/>
    </source>
</evidence>
<keyword evidence="2" id="KW-0812">Transmembrane</keyword>
<reference evidence="3 4" key="1">
    <citation type="submission" date="2019-06" db="EMBL/GenBank/DDBJ databases">
        <authorList>
            <person name="Broberg M."/>
        </authorList>
    </citation>
    <scope>NUCLEOTIDE SEQUENCE [LARGE SCALE GENOMIC DNA]</scope>
</reference>
<evidence type="ECO:0008006" key="5">
    <source>
        <dbReference type="Google" id="ProtNLM"/>
    </source>
</evidence>
<keyword evidence="2" id="KW-0472">Membrane</keyword>
<keyword evidence="2" id="KW-1133">Transmembrane helix</keyword>
<feature type="transmembrane region" description="Helical" evidence="2">
    <location>
        <begin position="137"/>
        <end position="159"/>
    </location>
</feature>
<dbReference type="Proteomes" id="UP000766486">
    <property type="component" value="Unassembled WGS sequence"/>
</dbReference>
<feature type="region of interest" description="Disordered" evidence="1">
    <location>
        <begin position="292"/>
        <end position="363"/>
    </location>
</feature>